<evidence type="ECO:0000313" key="3">
    <source>
        <dbReference type="Proteomes" id="UP000288805"/>
    </source>
</evidence>
<gene>
    <name evidence="2" type="ORF">CK203_086501</name>
</gene>
<proteinExistence type="predicted"/>
<sequence length="186" mass="20650">MGESTRQPAETHMGTGGSKWEEEGRSTAGKGSYVGAVGRTLEWRGGQKAENAPGRTHGKNKTLVGYSWSQSPLQSDSKRQRAESAGQSRLEGPKLSLEPILLVSPAYGLKLKWAGRRKPMGKARFSWWAKRRETIKTGSRRAFFTVLTSLQRGRRSRATRILKINRGLCDEARFKEAVECSASIKL</sequence>
<organism evidence="2 3">
    <name type="scientific">Vitis vinifera</name>
    <name type="common">Grape</name>
    <dbReference type="NCBI Taxonomy" id="29760"/>
    <lineage>
        <taxon>Eukaryota</taxon>
        <taxon>Viridiplantae</taxon>
        <taxon>Streptophyta</taxon>
        <taxon>Embryophyta</taxon>
        <taxon>Tracheophyta</taxon>
        <taxon>Spermatophyta</taxon>
        <taxon>Magnoliopsida</taxon>
        <taxon>eudicotyledons</taxon>
        <taxon>Gunneridae</taxon>
        <taxon>Pentapetalae</taxon>
        <taxon>rosids</taxon>
        <taxon>Vitales</taxon>
        <taxon>Vitaceae</taxon>
        <taxon>Viteae</taxon>
        <taxon>Vitis</taxon>
    </lineage>
</organism>
<dbReference type="Proteomes" id="UP000288805">
    <property type="component" value="Unassembled WGS sequence"/>
</dbReference>
<dbReference type="EMBL" id="QGNW01001282">
    <property type="protein sequence ID" value="RVW47446.1"/>
    <property type="molecule type" value="Genomic_DNA"/>
</dbReference>
<comment type="caution">
    <text evidence="2">The sequence shown here is derived from an EMBL/GenBank/DDBJ whole genome shotgun (WGS) entry which is preliminary data.</text>
</comment>
<feature type="region of interest" description="Disordered" evidence="1">
    <location>
        <begin position="1"/>
        <end position="90"/>
    </location>
</feature>
<protein>
    <submittedName>
        <fullName evidence="2">Uncharacterized protein</fullName>
    </submittedName>
</protein>
<evidence type="ECO:0000256" key="1">
    <source>
        <dbReference type="SAM" id="MobiDB-lite"/>
    </source>
</evidence>
<evidence type="ECO:0000313" key="2">
    <source>
        <dbReference type="EMBL" id="RVW47446.1"/>
    </source>
</evidence>
<name>A0A438EI95_VITVI</name>
<dbReference type="AlphaFoldDB" id="A0A438EI95"/>
<reference evidence="2 3" key="1">
    <citation type="journal article" date="2018" name="PLoS Genet.">
        <title>Population sequencing reveals clonal diversity and ancestral inbreeding in the grapevine cultivar Chardonnay.</title>
        <authorList>
            <person name="Roach M.J."/>
            <person name="Johnson D.L."/>
            <person name="Bohlmann J."/>
            <person name="van Vuuren H.J."/>
            <person name="Jones S.J."/>
            <person name="Pretorius I.S."/>
            <person name="Schmidt S.A."/>
            <person name="Borneman A.R."/>
        </authorList>
    </citation>
    <scope>NUCLEOTIDE SEQUENCE [LARGE SCALE GENOMIC DNA]</scope>
    <source>
        <strain evidence="3">cv. Chardonnay</strain>
        <tissue evidence="2">Leaf</tissue>
    </source>
</reference>
<accession>A0A438EI95</accession>